<evidence type="ECO:0000313" key="2">
    <source>
        <dbReference type="EMBL" id="CAD1832569.1"/>
    </source>
</evidence>
<protein>
    <recommendedName>
        <fullName evidence="1">Endonuclease/exonuclease/phosphatase domain-containing protein</fullName>
    </recommendedName>
</protein>
<dbReference type="GO" id="GO:0003824">
    <property type="term" value="F:catalytic activity"/>
    <property type="evidence" value="ECO:0007669"/>
    <property type="project" value="InterPro"/>
</dbReference>
<dbReference type="PANTHER" id="PTHR33710:SF71">
    <property type="entry name" value="ENDONUCLEASE_EXONUCLEASE_PHOSPHATASE DOMAIN-CONTAINING PROTEIN"/>
    <property type="match status" value="1"/>
</dbReference>
<reference evidence="2" key="1">
    <citation type="submission" date="2020-07" db="EMBL/GenBank/DDBJ databases">
        <authorList>
            <person name="Lin J."/>
        </authorList>
    </citation>
    <scope>NUCLEOTIDE SEQUENCE</scope>
</reference>
<dbReference type="Gene3D" id="3.60.10.10">
    <property type="entry name" value="Endonuclease/exonuclease/phosphatase"/>
    <property type="match status" value="1"/>
</dbReference>
<name>A0A6V7PNZ9_ANACO</name>
<proteinExistence type="predicted"/>
<organism evidence="2">
    <name type="scientific">Ananas comosus var. bracteatus</name>
    <name type="common">red pineapple</name>
    <dbReference type="NCBI Taxonomy" id="296719"/>
    <lineage>
        <taxon>Eukaryota</taxon>
        <taxon>Viridiplantae</taxon>
        <taxon>Streptophyta</taxon>
        <taxon>Embryophyta</taxon>
        <taxon>Tracheophyta</taxon>
        <taxon>Spermatophyta</taxon>
        <taxon>Magnoliopsida</taxon>
        <taxon>Liliopsida</taxon>
        <taxon>Poales</taxon>
        <taxon>Bromeliaceae</taxon>
        <taxon>Bromelioideae</taxon>
        <taxon>Ananas</taxon>
    </lineage>
</organism>
<dbReference type="EMBL" id="LR862150">
    <property type="protein sequence ID" value="CAD1832569.1"/>
    <property type="molecule type" value="Genomic_DNA"/>
</dbReference>
<gene>
    <name evidence="2" type="ORF">CB5_LOCUS15780</name>
</gene>
<feature type="domain" description="Endonuclease/exonuclease/phosphatase" evidence="1">
    <location>
        <begin position="71"/>
        <end position="187"/>
    </location>
</feature>
<sequence length="207" mass="24154">MASSVVEKMVEKLRKEIQELHPQQRESFLFADQLETPGPKRPPSLWRGLWQSPRNWKSEVLVRRYSITVHLTLINCGTRFFVTNVYGPASWDGKEDFYTELRLLKDCCKGKWILCGDFNSTRSQNERKGKTWSSRATNLFNTLIKELELIDLSMANQSFTWSNLQSNPTLARLDRFLVSTEWELEFPLSKVDVKQKRKLNCATPYTA</sequence>
<accession>A0A6V7PNZ9</accession>
<dbReference type="SUPFAM" id="SSF56219">
    <property type="entry name" value="DNase I-like"/>
    <property type="match status" value="1"/>
</dbReference>
<dbReference type="InterPro" id="IPR005135">
    <property type="entry name" value="Endo/exonuclease/phosphatase"/>
</dbReference>
<dbReference type="InterPro" id="IPR036691">
    <property type="entry name" value="Endo/exonu/phosph_ase_sf"/>
</dbReference>
<dbReference type="AlphaFoldDB" id="A0A6V7PNZ9"/>
<evidence type="ECO:0000259" key="1">
    <source>
        <dbReference type="Pfam" id="PF03372"/>
    </source>
</evidence>
<dbReference type="Pfam" id="PF03372">
    <property type="entry name" value="Exo_endo_phos"/>
    <property type="match status" value="1"/>
</dbReference>
<dbReference type="PANTHER" id="PTHR33710">
    <property type="entry name" value="BNAC02G09200D PROTEIN"/>
    <property type="match status" value="1"/>
</dbReference>